<feature type="non-terminal residue" evidence="1">
    <location>
        <position position="43"/>
    </location>
</feature>
<reference evidence="1" key="1">
    <citation type="submission" date="2020-07" db="EMBL/GenBank/DDBJ databases">
        <authorList>
            <person name="Nazaruddin N."/>
        </authorList>
    </citation>
    <scope>NUCLEOTIDE SEQUENCE</scope>
</reference>
<accession>A0A6V7H217</accession>
<feature type="non-terminal residue" evidence="1">
    <location>
        <position position="1"/>
    </location>
</feature>
<sequence length="43" mass="4581">SSMVGLNLEFGTEGKMFSSDFINSTNSASKSALESSFLKDSDN</sequence>
<proteinExistence type="predicted"/>
<organism evidence="1 2">
    <name type="scientific">Heterotrigona itama</name>
    <dbReference type="NCBI Taxonomy" id="395501"/>
    <lineage>
        <taxon>Eukaryota</taxon>
        <taxon>Metazoa</taxon>
        <taxon>Ecdysozoa</taxon>
        <taxon>Arthropoda</taxon>
        <taxon>Hexapoda</taxon>
        <taxon>Insecta</taxon>
        <taxon>Pterygota</taxon>
        <taxon>Neoptera</taxon>
        <taxon>Endopterygota</taxon>
        <taxon>Hymenoptera</taxon>
        <taxon>Apocrita</taxon>
        <taxon>Aculeata</taxon>
        <taxon>Apoidea</taxon>
        <taxon>Anthophila</taxon>
        <taxon>Apidae</taxon>
        <taxon>Heterotrigona</taxon>
    </lineage>
</organism>
<dbReference type="EMBL" id="CAJDYZ010006565">
    <property type="protein sequence ID" value="CAD1473485.1"/>
    <property type="molecule type" value="Genomic_DNA"/>
</dbReference>
<name>A0A6V7H217_9HYME</name>
<protein>
    <submittedName>
        <fullName evidence="1">Uncharacterized protein</fullName>
    </submittedName>
</protein>
<evidence type="ECO:0000313" key="2">
    <source>
        <dbReference type="Proteomes" id="UP000752696"/>
    </source>
</evidence>
<dbReference type="AlphaFoldDB" id="A0A6V7H217"/>
<evidence type="ECO:0000313" key="1">
    <source>
        <dbReference type="EMBL" id="CAD1473485.1"/>
    </source>
</evidence>
<dbReference type="OrthoDB" id="10250120at2759"/>
<comment type="caution">
    <text evidence="1">The sequence shown here is derived from an EMBL/GenBank/DDBJ whole genome shotgun (WGS) entry which is preliminary data.</text>
</comment>
<dbReference type="Proteomes" id="UP000752696">
    <property type="component" value="Unassembled WGS sequence"/>
</dbReference>
<keyword evidence="2" id="KW-1185">Reference proteome</keyword>
<gene>
    <name evidence="1" type="ORF">MHI_LOCUS379574</name>
</gene>